<dbReference type="PANTHER" id="PTHR42796">
    <property type="entry name" value="FUMARYLACETOACETATE HYDROLASE DOMAIN-CONTAINING PROTEIN 2A-RELATED"/>
    <property type="match status" value="1"/>
</dbReference>
<evidence type="ECO:0000313" key="5">
    <source>
        <dbReference type="Proteomes" id="UP000218934"/>
    </source>
</evidence>
<dbReference type="KEGG" id="rdi:CMV14_14685"/>
<dbReference type="RefSeq" id="WP_066962766.1">
    <property type="nucleotide sequence ID" value="NZ_CP023449.1"/>
</dbReference>
<feature type="domain" description="Fumarylacetoacetase-like C-terminal" evidence="3">
    <location>
        <begin position="74"/>
        <end position="283"/>
    </location>
</feature>
<dbReference type="OrthoDB" id="5197601at2"/>
<keyword evidence="5" id="KW-1185">Reference proteome</keyword>
<comment type="similarity">
    <text evidence="1">Belongs to the FAH family.</text>
</comment>
<evidence type="ECO:0000313" key="4">
    <source>
        <dbReference type="EMBL" id="PCE41840.1"/>
    </source>
</evidence>
<gene>
    <name evidence="4" type="ORF">COO09_12445</name>
</gene>
<proteinExistence type="inferred from homology"/>
<dbReference type="InterPro" id="IPR051121">
    <property type="entry name" value="FAH"/>
</dbReference>
<dbReference type="SUPFAM" id="SSF56529">
    <property type="entry name" value="FAH"/>
    <property type="match status" value="1"/>
</dbReference>
<dbReference type="InterPro" id="IPR036663">
    <property type="entry name" value="Fumarylacetoacetase_C_sf"/>
</dbReference>
<comment type="caution">
    <text evidence="4">The sequence shown here is derived from an EMBL/GenBank/DDBJ whole genome shotgun (WGS) entry which is preliminary data.</text>
</comment>
<dbReference type="InterPro" id="IPR011234">
    <property type="entry name" value="Fumarylacetoacetase-like_C"/>
</dbReference>
<sequence length="322" mass="34518">MKLASYRAGGRDSFGLVRDDGIVDLGSRLDGIADLKALLERGLDTLDRGLLEAPADHRPDDVIFLPVIPNPGAIYCVGLNTQSHFDEVGETLGLFPVKPQRPWLFMRTARAQVGHGVPLEKPNGTPLFDYEGEIAIVIGSYGRFVPEDQALGHVAGYACFNDGSLRDFQMHSPLFTAGKNFPRSGAFGPWLVTPDEAGPPEALHLTTRVNGRIVQDMPYGDLLFTFPQLISYISQFTELLPGDVIVTGSGEGVGILRQPPLLLQHGDVCEISVTGVGTLSNPVADAEGHHRAPESRTDVEAAIVASYGRKPGARSAPTATDA</sequence>
<dbReference type="GO" id="GO:0044281">
    <property type="term" value="P:small molecule metabolic process"/>
    <property type="evidence" value="ECO:0007669"/>
    <property type="project" value="UniProtKB-ARBA"/>
</dbReference>
<reference evidence="4 5" key="1">
    <citation type="submission" date="2017-09" db="EMBL/GenBank/DDBJ databases">
        <title>The Catabolism of 3,6-Dichlorosalicylic acid is Initiated by the Cytochrome P450 Monooxygenase DsmABC in Rhizorhabdus dicambivorans Ndbn-20.</title>
        <authorList>
            <person name="Na L."/>
        </authorList>
    </citation>
    <scope>NUCLEOTIDE SEQUENCE [LARGE SCALE GENOMIC DNA]</scope>
    <source>
        <strain evidence="4 5">Ndbn-20m</strain>
    </source>
</reference>
<evidence type="ECO:0000259" key="3">
    <source>
        <dbReference type="Pfam" id="PF01557"/>
    </source>
</evidence>
<organism evidence="4 5">
    <name type="scientific">Rhizorhabdus dicambivorans</name>
    <dbReference type="NCBI Taxonomy" id="1850238"/>
    <lineage>
        <taxon>Bacteria</taxon>
        <taxon>Pseudomonadati</taxon>
        <taxon>Pseudomonadota</taxon>
        <taxon>Alphaproteobacteria</taxon>
        <taxon>Sphingomonadales</taxon>
        <taxon>Sphingomonadaceae</taxon>
        <taxon>Rhizorhabdus</taxon>
    </lineage>
</organism>
<dbReference type="GO" id="GO:0046872">
    <property type="term" value="F:metal ion binding"/>
    <property type="evidence" value="ECO:0007669"/>
    <property type="project" value="UniProtKB-KW"/>
</dbReference>
<dbReference type="EMBL" id="NWUF01000011">
    <property type="protein sequence ID" value="PCE41840.1"/>
    <property type="molecule type" value="Genomic_DNA"/>
</dbReference>
<name>A0A2A4FVT7_9SPHN</name>
<dbReference type="Proteomes" id="UP000218934">
    <property type="component" value="Unassembled WGS sequence"/>
</dbReference>
<dbReference type="PANTHER" id="PTHR42796:SF4">
    <property type="entry name" value="FUMARYLACETOACETATE HYDROLASE DOMAIN-CONTAINING PROTEIN 2A"/>
    <property type="match status" value="1"/>
</dbReference>
<protein>
    <submittedName>
        <fullName evidence="4">FAA hydrolase family protein</fullName>
    </submittedName>
</protein>
<dbReference type="Pfam" id="PF01557">
    <property type="entry name" value="FAA_hydrolase"/>
    <property type="match status" value="1"/>
</dbReference>
<dbReference type="Gene3D" id="3.90.850.10">
    <property type="entry name" value="Fumarylacetoacetase-like, C-terminal domain"/>
    <property type="match status" value="1"/>
</dbReference>
<dbReference type="AlphaFoldDB" id="A0A2A4FVT7"/>
<accession>A0A2A4FVT7</accession>
<dbReference type="GO" id="GO:0016787">
    <property type="term" value="F:hydrolase activity"/>
    <property type="evidence" value="ECO:0007669"/>
    <property type="project" value="UniProtKB-KW"/>
</dbReference>
<evidence type="ECO:0000256" key="1">
    <source>
        <dbReference type="ARBA" id="ARBA00010211"/>
    </source>
</evidence>
<keyword evidence="2" id="KW-0479">Metal-binding</keyword>
<keyword evidence="4" id="KW-0378">Hydrolase</keyword>
<evidence type="ECO:0000256" key="2">
    <source>
        <dbReference type="ARBA" id="ARBA00022723"/>
    </source>
</evidence>